<evidence type="ECO:0000313" key="1">
    <source>
        <dbReference type="EMBL" id="QOR57163.1"/>
    </source>
</evidence>
<evidence type="ECO:0000313" key="2">
    <source>
        <dbReference type="Proteomes" id="UP000593850"/>
    </source>
</evidence>
<name>A0A7M1RS11_9CAUD</name>
<accession>A0A7M1RS11</accession>
<organism evidence="1 2">
    <name type="scientific">uncultured phage cr4_1</name>
    <dbReference type="NCBI Taxonomy" id="2772084"/>
    <lineage>
        <taxon>Viruses</taxon>
        <taxon>Duplodnaviria</taxon>
        <taxon>Heunggongvirae</taxon>
        <taxon>Uroviricota</taxon>
        <taxon>Caudoviricetes</taxon>
        <taxon>Crassvirales</taxon>
        <taxon>Suoliviridae</taxon>
        <taxon>Loutivirinae</taxon>
        <taxon>Buorbuivirus</taxon>
        <taxon>Buorbuivirus hominis</taxon>
    </lineage>
</organism>
<dbReference type="EMBL" id="MT774400">
    <property type="protein sequence ID" value="QOR57163.1"/>
    <property type="molecule type" value="Genomic_DNA"/>
</dbReference>
<sequence>MQGVYQLGPDRFKYLAGHTIAGGKVFFIYRETDLKGLLKAVEELKK</sequence>
<dbReference type="KEGG" id="vg:65131093"/>
<reference evidence="1 2" key="1">
    <citation type="submission" date="2020-07" db="EMBL/GenBank/DDBJ databases">
        <title>Taxonomic proposal: Crassvirales, a new order of highly abundant and diverse bacterial viruses.</title>
        <authorList>
            <person name="Shkoporov A.N."/>
            <person name="Stockdale S.R."/>
            <person name="Guerin E."/>
            <person name="Ross R.P."/>
            <person name="Hill C."/>
        </authorList>
    </citation>
    <scope>NUCLEOTIDE SEQUENCE [LARGE SCALE GENOMIC DNA]</scope>
</reference>
<protein>
    <submittedName>
        <fullName evidence="1">Uncharacterized protein</fullName>
    </submittedName>
</protein>
<dbReference type="RefSeq" id="YP_010112615.1">
    <property type="nucleotide sequence ID" value="NC_055893.1"/>
</dbReference>
<dbReference type="GeneID" id="65131093"/>
<dbReference type="Proteomes" id="UP000593850">
    <property type="component" value="Segment"/>
</dbReference>
<keyword evidence="2" id="KW-1185">Reference proteome</keyword>
<proteinExistence type="predicted"/>